<dbReference type="Gene3D" id="3.40.50.9100">
    <property type="entry name" value="Dehydroquinase, class II"/>
    <property type="match status" value="1"/>
</dbReference>
<feature type="active site" description="Proton acceptor" evidence="9 10">
    <location>
        <position position="23"/>
    </location>
</feature>
<evidence type="ECO:0000256" key="4">
    <source>
        <dbReference type="ARBA" id="ARBA00011037"/>
    </source>
</evidence>
<evidence type="ECO:0000313" key="14">
    <source>
        <dbReference type="Proteomes" id="UP000284451"/>
    </source>
</evidence>
<feature type="binding site" evidence="9 11">
    <location>
        <position position="87"/>
    </location>
    <ligand>
        <name>substrate</name>
    </ligand>
</feature>
<feature type="binding site" evidence="9 11">
    <location>
        <position position="111"/>
    </location>
    <ligand>
        <name>substrate</name>
    </ligand>
</feature>
<dbReference type="UniPathway" id="UPA00053">
    <property type="reaction ID" value="UER00086"/>
</dbReference>
<dbReference type="PANTHER" id="PTHR21272:SF3">
    <property type="entry name" value="CATABOLIC 3-DEHYDROQUINASE"/>
    <property type="match status" value="1"/>
</dbReference>
<gene>
    <name evidence="9 13" type="primary">aroQ</name>
    <name evidence="13" type="ORF">D2T29_08180</name>
</gene>
<dbReference type="NCBIfam" id="NF003805">
    <property type="entry name" value="PRK05395.1-2"/>
    <property type="match status" value="1"/>
</dbReference>
<dbReference type="EC" id="4.2.1.10" evidence="6 9"/>
<evidence type="ECO:0000256" key="6">
    <source>
        <dbReference type="ARBA" id="ARBA00012060"/>
    </source>
</evidence>
<dbReference type="HAMAP" id="MF_00169">
    <property type="entry name" value="AroQ"/>
    <property type="match status" value="1"/>
</dbReference>
<proteinExistence type="inferred from homology"/>
<dbReference type="GO" id="GO:0019631">
    <property type="term" value="P:quinate catabolic process"/>
    <property type="evidence" value="ECO:0007669"/>
    <property type="project" value="TreeGrafter"/>
</dbReference>
<evidence type="ECO:0000313" key="13">
    <source>
        <dbReference type="EMBL" id="RWR33016.1"/>
    </source>
</evidence>
<organism evidence="13 14">
    <name type="scientific">Paenirhodobacter populi</name>
    <dbReference type="NCBI Taxonomy" id="2306993"/>
    <lineage>
        <taxon>Bacteria</taxon>
        <taxon>Pseudomonadati</taxon>
        <taxon>Pseudomonadota</taxon>
        <taxon>Alphaproteobacteria</taxon>
        <taxon>Rhodobacterales</taxon>
        <taxon>Rhodobacter group</taxon>
        <taxon>Paenirhodobacter</taxon>
    </lineage>
</organism>
<feature type="binding site" evidence="9 11">
    <location>
        <position position="74"/>
    </location>
    <ligand>
        <name>substrate</name>
    </ligand>
</feature>
<dbReference type="NCBIfam" id="TIGR01088">
    <property type="entry name" value="aroQ"/>
    <property type="match status" value="1"/>
</dbReference>
<dbReference type="Proteomes" id="UP000284451">
    <property type="component" value="Unassembled WGS sequence"/>
</dbReference>
<evidence type="ECO:0000256" key="2">
    <source>
        <dbReference type="ARBA" id="ARBA00003924"/>
    </source>
</evidence>
<reference evidence="13 14" key="2">
    <citation type="submission" date="2019-01" db="EMBL/GenBank/DDBJ databases">
        <authorList>
            <person name="Li Y."/>
        </authorList>
    </citation>
    <scope>NUCLEOTIDE SEQUENCE [LARGE SCALE GENOMIC DNA]</scope>
    <source>
        <strain evidence="13 14">07D10-4-3</strain>
    </source>
</reference>
<reference evidence="13 14" key="1">
    <citation type="submission" date="2019-01" db="EMBL/GenBank/DDBJ databases">
        <title>Sinorhodobacter populi sp. nov. isolated from the symptomatic bark tissue of Populus euramericana canker.</title>
        <authorList>
            <person name="Xu G."/>
        </authorList>
    </citation>
    <scope>NUCLEOTIDE SEQUENCE [LARGE SCALE GENOMIC DNA]</scope>
    <source>
        <strain evidence="13 14">07D10-4-3</strain>
    </source>
</reference>
<evidence type="ECO:0000256" key="7">
    <source>
        <dbReference type="ARBA" id="ARBA00023141"/>
    </source>
</evidence>
<dbReference type="GO" id="GO:0009423">
    <property type="term" value="P:chorismate biosynthetic process"/>
    <property type="evidence" value="ECO:0007669"/>
    <property type="project" value="UniProtKB-UniRule"/>
</dbReference>
<dbReference type="GO" id="GO:0008652">
    <property type="term" value="P:amino acid biosynthetic process"/>
    <property type="evidence" value="ECO:0007669"/>
    <property type="project" value="UniProtKB-KW"/>
</dbReference>
<evidence type="ECO:0000256" key="8">
    <source>
        <dbReference type="ARBA" id="ARBA00023239"/>
    </source>
</evidence>
<accession>A0A443KJV9</accession>
<comment type="subunit">
    <text evidence="5 9">Homododecamer.</text>
</comment>
<keyword evidence="9" id="KW-0028">Amino-acid biosynthesis</keyword>
<keyword evidence="8 9" id="KW-0456">Lyase</keyword>
<keyword evidence="7 9" id="KW-0057">Aromatic amino acid biosynthesis</keyword>
<dbReference type="RefSeq" id="WP_128232027.1">
    <property type="nucleotide sequence ID" value="NZ_SAUY01000008.1"/>
</dbReference>
<dbReference type="CDD" id="cd00466">
    <property type="entry name" value="DHQase_II"/>
    <property type="match status" value="1"/>
</dbReference>
<evidence type="ECO:0000256" key="5">
    <source>
        <dbReference type="ARBA" id="ARBA00011193"/>
    </source>
</evidence>
<evidence type="ECO:0000256" key="12">
    <source>
        <dbReference type="PIRSR" id="PIRSR001399-3"/>
    </source>
</evidence>
<dbReference type="SUPFAM" id="SSF52304">
    <property type="entry name" value="Type II 3-dehydroquinate dehydratase"/>
    <property type="match status" value="1"/>
</dbReference>
<dbReference type="AlphaFoldDB" id="A0A443KJV9"/>
<dbReference type="PROSITE" id="PS01029">
    <property type="entry name" value="DEHYDROQUINASE_II"/>
    <property type="match status" value="1"/>
</dbReference>
<protein>
    <recommendedName>
        <fullName evidence="6 9">3-dehydroquinate dehydratase</fullName>
        <shortName evidence="9">3-dehydroquinase</shortName>
        <ecNumber evidence="6 9">4.2.1.10</ecNumber>
    </recommendedName>
    <alternativeName>
        <fullName evidence="9">Type II DHQase</fullName>
    </alternativeName>
</protein>
<dbReference type="EMBL" id="SAUY01000008">
    <property type="protein sequence ID" value="RWR33016.1"/>
    <property type="molecule type" value="Genomic_DNA"/>
</dbReference>
<comment type="caution">
    <text evidence="13">The sequence shown here is derived from an EMBL/GenBank/DDBJ whole genome shotgun (WGS) entry which is preliminary data.</text>
</comment>
<dbReference type="InterPro" id="IPR018509">
    <property type="entry name" value="DHquinase_II_CS"/>
</dbReference>
<sequence length="144" mass="15650">MKTIHILNGPNLNLLGQRQPEIYGADTLADVERDCAAVAAAAGFAVKLLQTNWEGQMIDWIHEARQTACGIVINPAAWTHTSVAILDALNTFEGPVIECHISNVHKREPFRHHSYVSLRADGVIAGLGIEGYALAVRRICSLLG</sequence>
<feature type="active site" description="Proton donor" evidence="9 10">
    <location>
        <position position="100"/>
    </location>
</feature>
<name>A0A443KJV9_9RHOB</name>
<comment type="function">
    <text evidence="2 9">Catalyzes a trans-dehydration via an enolate intermediate.</text>
</comment>
<evidence type="ECO:0000256" key="3">
    <source>
        <dbReference type="ARBA" id="ARBA00004902"/>
    </source>
</evidence>
<feature type="site" description="Transition state stabilizer" evidence="9 12">
    <location>
        <position position="18"/>
    </location>
</feature>
<dbReference type="InterPro" id="IPR036441">
    <property type="entry name" value="DHquinase_II_sf"/>
</dbReference>
<dbReference type="PANTHER" id="PTHR21272">
    <property type="entry name" value="CATABOLIC 3-DEHYDROQUINASE"/>
    <property type="match status" value="1"/>
</dbReference>
<dbReference type="GO" id="GO:0009073">
    <property type="term" value="P:aromatic amino acid family biosynthetic process"/>
    <property type="evidence" value="ECO:0007669"/>
    <property type="project" value="UniProtKB-KW"/>
</dbReference>
<dbReference type="Pfam" id="PF01220">
    <property type="entry name" value="DHquinase_II"/>
    <property type="match status" value="1"/>
</dbReference>
<comment type="pathway">
    <text evidence="3 9">Metabolic intermediate biosynthesis; chorismate biosynthesis; chorismate from D-erythrose 4-phosphate and phosphoenolpyruvate: step 3/7.</text>
</comment>
<evidence type="ECO:0000256" key="1">
    <source>
        <dbReference type="ARBA" id="ARBA00001864"/>
    </source>
</evidence>
<dbReference type="NCBIfam" id="NF003807">
    <property type="entry name" value="PRK05395.1-4"/>
    <property type="match status" value="1"/>
</dbReference>
<dbReference type="InterPro" id="IPR001874">
    <property type="entry name" value="DHquinase_II"/>
</dbReference>
<comment type="catalytic activity">
    <reaction evidence="1 9">
        <text>3-dehydroquinate = 3-dehydroshikimate + H2O</text>
        <dbReference type="Rhea" id="RHEA:21096"/>
        <dbReference type="ChEBI" id="CHEBI:15377"/>
        <dbReference type="ChEBI" id="CHEBI:16630"/>
        <dbReference type="ChEBI" id="CHEBI:32364"/>
        <dbReference type="EC" id="4.2.1.10"/>
    </reaction>
</comment>
<dbReference type="NCBIfam" id="NF003806">
    <property type="entry name" value="PRK05395.1-3"/>
    <property type="match status" value="1"/>
</dbReference>
<dbReference type="PIRSF" id="PIRSF001399">
    <property type="entry name" value="DHquinase_II"/>
    <property type="match status" value="1"/>
</dbReference>
<feature type="binding site" evidence="9 11">
    <location>
        <position position="80"/>
    </location>
    <ligand>
        <name>substrate</name>
    </ligand>
</feature>
<evidence type="ECO:0000256" key="9">
    <source>
        <dbReference type="HAMAP-Rule" id="MF_00169"/>
    </source>
</evidence>
<feature type="binding site" evidence="9 11">
    <location>
        <begin position="101"/>
        <end position="102"/>
    </location>
    <ligand>
        <name>substrate</name>
    </ligand>
</feature>
<comment type="similarity">
    <text evidence="4 9">Belongs to the type-II 3-dehydroquinase family.</text>
</comment>
<dbReference type="GO" id="GO:0003855">
    <property type="term" value="F:3-dehydroquinate dehydratase activity"/>
    <property type="evidence" value="ECO:0007669"/>
    <property type="project" value="UniProtKB-UniRule"/>
</dbReference>
<evidence type="ECO:0000256" key="10">
    <source>
        <dbReference type="PIRSR" id="PIRSR001399-1"/>
    </source>
</evidence>
<evidence type="ECO:0000256" key="11">
    <source>
        <dbReference type="PIRSR" id="PIRSR001399-2"/>
    </source>
</evidence>